<comment type="caution">
    <text evidence="2">The sequence shown here is derived from an EMBL/GenBank/DDBJ whole genome shotgun (WGS) entry which is preliminary data.</text>
</comment>
<gene>
    <name evidence="2" type="ORF">LITE_LOCUS35601</name>
</gene>
<dbReference type="AlphaFoldDB" id="A0AAV0NWE4"/>
<protein>
    <submittedName>
        <fullName evidence="2">Uncharacterized protein</fullName>
    </submittedName>
</protein>
<accession>A0AAV0NWE4</accession>
<reference evidence="2" key="1">
    <citation type="submission" date="2022-08" db="EMBL/GenBank/DDBJ databases">
        <authorList>
            <person name="Gutierrez-Valencia J."/>
        </authorList>
    </citation>
    <scope>NUCLEOTIDE SEQUENCE</scope>
</reference>
<sequence length="59" mass="6531">MELCGGSSLGWSSGAGVAAPRRPEDQWGSGGRKWVRVYGRELGMEWRSFGEGGRDWEKD</sequence>
<name>A0AAV0NWE4_9ROSI</name>
<evidence type="ECO:0000256" key="1">
    <source>
        <dbReference type="SAM" id="MobiDB-lite"/>
    </source>
</evidence>
<evidence type="ECO:0000313" key="3">
    <source>
        <dbReference type="Proteomes" id="UP001154282"/>
    </source>
</evidence>
<proteinExistence type="predicted"/>
<evidence type="ECO:0000313" key="2">
    <source>
        <dbReference type="EMBL" id="CAI0463015.1"/>
    </source>
</evidence>
<organism evidence="2 3">
    <name type="scientific">Linum tenue</name>
    <dbReference type="NCBI Taxonomy" id="586396"/>
    <lineage>
        <taxon>Eukaryota</taxon>
        <taxon>Viridiplantae</taxon>
        <taxon>Streptophyta</taxon>
        <taxon>Embryophyta</taxon>
        <taxon>Tracheophyta</taxon>
        <taxon>Spermatophyta</taxon>
        <taxon>Magnoliopsida</taxon>
        <taxon>eudicotyledons</taxon>
        <taxon>Gunneridae</taxon>
        <taxon>Pentapetalae</taxon>
        <taxon>rosids</taxon>
        <taxon>fabids</taxon>
        <taxon>Malpighiales</taxon>
        <taxon>Linaceae</taxon>
        <taxon>Linum</taxon>
    </lineage>
</organism>
<feature type="region of interest" description="Disordered" evidence="1">
    <location>
        <begin position="1"/>
        <end position="30"/>
    </location>
</feature>
<dbReference type="Proteomes" id="UP001154282">
    <property type="component" value="Unassembled WGS sequence"/>
</dbReference>
<feature type="compositionally biased region" description="Low complexity" evidence="1">
    <location>
        <begin position="1"/>
        <end position="19"/>
    </location>
</feature>
<keyword evidence="3" id="KW-1185">Reference proteome</keyword>
<dbReference type="EMBL" id="CAMGYJ010000008">
    <property type="protein sequence ID" value="CAI0463015.1"/>
    <property type="molecule type" value="Genomic_DNA"/>
</dbReference>